<sequence length="109" mass="12403">MEINKSTKIAVKKNAMPTILTGFVMDLNGLVGQMYIDSTNGKITIPEANVMLKVLQKLVANMDDYQKDKCYIPIMNMIQELIALDYKRSTKSSVSNFRKNVNLAMFQFM</sequence>
<proteinExistence type="predicted"/>
<comment type="caution">
    <text evidence="1">The sequence shown here is derived from an EMBL/GenBank/DDBJ whole genome shotgun (WGS) entry which is preliminary data.</text>
</comment>
<evidence type="ECO:0000313" key="1">
    <source>
        <dbReference type="EMBL" id="GAH49831.1"/>
    </source>
</evidence>
<protein>
    <submittedName>
        <fullName evidence="1">Uncharacterized protein</fullName>
    </submittedName>
</protein>
<reference evidence="1" key="1">
    <citation type="journal article" date="2014" name="Front. Microbiol.">
        <title>High frequency of phylogenetically diverse reductive dehalogenase-homologous genes in deep subseafloor sedimentary metagenomes.</title>
        <authorList>
            <person name="Kawai M."/>
            <person name="Futagami T."/>
            <person name="Toyoda A."/>
            <person name="Takaki Y."/>
            <person name="Nishi S."/>
            <person name="Hori S."/>
            <person name="Arai W."/>
            <person name="Tsubouchi T."/>
            <person name="Morono Y."/>
            <person name="Uchiyama I."/>
            <person name="Ito T."/>
            <person name="Fujiyama A."/>
            <person name="Inagaki F."/>
            <person name="Takami H."/>
        </authorList>
    </citation>
    <scope>NUCLEOTIDE SEQUENCE</scope>
    <source>
        <strain evidence="1">Expedition CK06-06</strain>
    </source>
</reference>
<accession>X1FVZ2</accession>
<dbReference type="AlphaFoldDB" id="X1FVZ2"/>
<gene>
    <name evidence="1" type="ORF">S03H2_39579</name>
</gene>
<dbReference type="EMBL" id="BARU01024484">
    <property type="protein sequence ID" value="GAH49831.1"/>
    <property type="molecule type" value="Genomic_DNA"/>
</dbReference>
<name>X1FVZ2_9ZZZZ</name>
<organism evidence="1">
    <name type="scientific">marine sediment metagenome</name>
    <dbReference type="NCBI Taxonomy" id="412755"/>
    <lineage>
        <taxon>unclassified sequences</taxon>
        <taxon>metagenomes</taxon>
        <taxon>ecological metagenomes</taxon>
    </lineage>
</organism>